<comment type="caution">
    <text evidence="4">The sequence shown here is derived from an EMBL/GenBank/DDBJ whole genome shotgun (WGS) entry which is preliminary data.</text>
</comment>
<evidence type="ECO:0000313" key="5">
    <source>
        <dbReference type="Proteomes" id="UP001198220"/>
    </source>
</evidence>
<evidence type="ECO:0000256" key="2">
    <source>
        <dbReference type="SAM" id="Phobius"/>
    </source>
</evidence>
<sequence length="593" mass="63574">MKKWWMKGLAVALCAGMLAPAAAVSVPGIGMTVYAEEQTTPTPGTDNTKKDGNTTTPTEDPAAELQKAKDGAMGKLQDYQRLVDPDGKNATKLNDIVTKALNQIGAMTTADGVNDYITKAKGDMDKVVNPPKDDSNDDDDDDKDTVPVNADHFLMVGGTWVTPVANAGQEVSIVLPVVNMGKTNVTNAVVTPVLSTDTATWPFEITQSSYSQNIADLPGTDTGMSDMDRRRELTWNLKTRSDVGNGYQKISFNVRYFASDGSSQTTTLDTYIQTSGTAGVSADGKSSVPRVIVTGFETNPETVHAGESFMLTLHLKNTSTATSVSNMLFEFDAAVEGKDSETTYESFLPTAGSNTIFVDKMAKNGTKDIQIEMEARADLAQKPYAIDVNMSYEDEHVNAYTNKASVSIPVKQAARVDMSEPEVNPSSIEVGSEANIMFSIYNLGKTKLYNVKVSADSEFVSSGDAFVGNLDSGATGSVDMYVNGLAPTTDDGTVKLNISYEDETGEATVIEKTVSLYVSEPMMDDSMGMDDMPADDQTGTGGSVGKAVPVIVVFLIAAGGIAIIISLKKRKLKEQKKLEEDLIDLDEEDDEKE</sequence>
<name>A0AAE3DAX0_9FIRM</name>
<dbReference type="PANTHER" id="PTHR35902">
    <property type="entry name" value="S-LAYER DOMAIN-LIKE PROTEIN-RELATED"/>
    <property type="match status" value="1"/>
</dbReference>
<accession>A0AAE3DAX0</accession>
<feature type="chain" id="PRO_5042161098" description="CARDB domain-containing protein" evidence="3">
    <location>
        <begin position="24"/>
        <end position="593"/>
    </location>
</feature>
<keyword evidence="2" id="KW-1133">Transmembrane helix</keyword>
<proteinExistence type="predicted"/>
<dbReference type="EMBL" id="JAJEPS010000001">
    <property type="protein sequence ID" value="MCC2124774.1"/>
    <property type="molecule type" value="Genomic_DNA"/>
</dbReference>
<dbReference type="PANTHER" id="PTHR35902:SF6">
    <property type="entry name" value="CONSERVED WITHIN P. AEROPHILUM"/>
    <property type="match status" value="1"/>
</dbReference>
<evidence type="ECO:0008006" key="6">
    <source>
        <dbReference type="Google" id="ProtNLM"/>
    </source>
</evidence>
<keyword evidence="5" id="KW-1185">Reference proteome</keyword>
<feature type="signal peptide" evidence="3">
    <location>
        <begin position="1"/>
        <end position="23"/>
    </location>
</feature>
<evidence type="ECO:0000313" key="4">
    <source>
        <dbReference type="EMBL" id="MCC2124774.1"/>
    </source>
</evidence>
<feature type="compositionally biased region" description="Basic and acidic residues" evidence="1">
    <location>
        <begin position="123"/>
        <end position="134"/>
    </location>
</feature>
<gene>
    <name evidence="4" type="ORF">LKD36_01120</name>
</gene>
<organism evidence="4 5">
    <name type="scientific">Hominiventricola filiformis</name>
    <dbReference type="NCBI Taxonomy" id="2885352"/>
    <lineage>
        <taxon>Bacteria</taxon>
        <taxon>Bacillati</taxon>
        <taxon>Bacillota</taxon>
        <taxon>Clostridia</taxon>
        <taxon>Lachnospirales</taxon>
        <taxon>Lachnospiraceae</taxon>
        <taxon>Hominiventricola</taxon>
    </lineage>
</organism>
<feature type="region of interest" description="Disordered" evidence="1">
    <location>
        <begin position="36"/>
        <end position="62"/>
    </location>
</feature>
<evidence type="ECO:0000256" key="1">
    <source>
        <dbReference type="SAM" id="MobiDB-lite"/>
    </source>
</evidence>
<evidence type="ECO:0000256" key="3">
    <source>
        <dbReference type="SAM" id="SignalP"/>
    </source>
</evidence>
<keyword evidence="2" id="KW-0812">Transmembrane</keyword>
<feature type="region of interest" description="Disordered" evidence="1">
    <location>
        <begin position="123"/>
        <end position="146"/>
    </location>
</feature>
<dbReference type="RefSeq" id="WP_308458329.1">
    <property type="nucleotide sequence ID" value="NZ_JAJEPS010000001.1"/>
</dbReference>
<keyword evidence="3" id="KW-0732">Signal</keyword>
<feature type="transmembrane region" description="Helical" evidence="2">
    <location>
        <begin position="547"/>
        <end position="567"/>
    </location>
</feature>
<reference evidence="4 5" key="1">
    <citation type="submission" date="2021-10" db="EMBL/GenBank/DDBJ databases">
        <title>Anaerobic single-cell dispensing facilitates the cultivation of human gut bacteria.</title>
        <authorList>
            <person name="Afrizal A."/>
        </authorList>
    </citation>
    <scope>NUCLEOTIDE SEQUENCE [LARGE SCALE GENOMIC DNA]</scope>
    <source>
        <strain evidence="4 5">CLA-AA-H276</strain>
    </source>
</reference>
<protein>
    <recommendedName>
        <fullName evidence="6">CARDB domain-containing protein</fullName>
    </recommendedName>
</protein>
<dbReference type="Proteomes" id="UP001198220">
    <property type="component" value="Unassembled WGS sequence"/>
</dbReference>
<keyword evidence="2" id="KW-0472">Membrane</keyword>
<dbReference type="AlphaFoldDB" id="A0AAE3DAX0"/>